<accession>A0ACB9ARA3</accession>
<comment type="caution">
    <text evidence="1">The sequence shown here is derived from an EMBL/GenBank/DDBJ whole genome shotgun (WGS) entry which is preliminary data.</text>
</comment>
<reference evidence="1 2" key="2">
    <citation type="journal article" date="2022" name="Mol. Ecol. Resour.">
        <title>The genomes of chicory, endive, great burdock and yacon provide insights into Asteraceae paleo-polyploidization history and plant inulin production.</title>
        <authorList>
            <person name="Fan W."/>
            <person name="Wang S."/>
            <person name="Wang H."/>
            <person name="Wang A."/>
            <person name="Jiang F."/>
            <person name="Liu H."/>
            <person name="Zhao H."/>
            <person name="Xu D."/>
            <person name="Zhang Y."/>
        </authorList>
    </citation>
    <scope>NUCLEOTIDE SEQUENCE [LARGE SCALE GENOMIC DNA]</scope>
    <source>
        <strain evidence="2">cv. Yunnan</strain>
        <tissue evidence="1">Leaves</tissue>
    </source>
</reference>
<organism evidence="1 2">
    <name type="scientific">Smallanthus sonchifolius</name>
    <dbReference type="NCBI Taxonomy" id="185202"/>
    <lineage>
        <taxon>Eukaryota</taxon>
        <taxon>Viridiplantae</taxon>
        <taxon>Streptophyta</taxon>
        <taxon>Embryophyta</taxon>
        <taxon>Tracheophyta</taxon>
        <taxon>Spermatophyta</taxon>
        <taxon>Magnoliopsida</taxon>
        <taxon>eudicotyledons</taxon>
        <taxon>Gunneridae</taxon>
        <taxon>Pentapetalae</taxon>
        <taxon>asterids</taxon>
        <taxon>campanulids</taxon>
        <taxon>Asterales</taxon>
        <taxon>Asteraceae</taxon>
        <taxon>Asteroideae</taxon>
        <taxon>Heliantheae alliance</taxon>
        <taxon>Millerieae</taxon>
        <taxon>Smallanthus</taxon>
    </lineage>
</organism>
<sequence>MHPYRRTTTAMVAPTILVGPAFTGKDKIVAELHPYAPPSCCRRYATPVTTTVEPCITPGHPGTTPVAPSQLILNTSTPAAVATTLHRRSLLRCFTVEHHRVLP</sequence>
<evidence type="ECO:0000313" key="1">
    <source>
        <dbReference type="EMBL" id="KAI3712179.1"/>
    </source>
</evidence>
<protein>
    <submittedName>
        <fullName evidence="1">Uncharacterized protein</fullName>
    </submittedName>
</protein>
<dbReference type="EMBL" id="CM042041">
    <property type="protein sequence ID" value="KAI3712179.1"/>
    <property type="molecule type" value="Genomic_DNA"/>
</dbReference>
<evidence type="ECO:0000313" key="2">
    <source>
        <dbReference type="Proteomes" id="UP001056120"/>
    </source>
</evidence>
<name>A0ACB9ARA3_9ASTR</name>
<reference evidence="2" key="1">
    <citation type="journal article" date="2022" name="Mol. Ecol. Resour.">
        <title>The genomes of chicory, endive, great burdock and yacon provide insights into Asteraceae palaeo-polyploidization history and plant inulin production.</title>
        <authorList>
            <person name="Fan W."/>
            <person name="Wang S."/>
            <person name="Wang H."/>
            <person name="Wang A."/>
            <person name="Jiang F."/>
            <person name="Liu H."/>
            <person name="Zhao H."/>
            <person name="Xu D."/>
            <person name="Zhang Y."/>
        </authorList>
    </citation>
    <scope>NUCLEOTIDE SEQUENCE [LARGE SCALE GENOMIC DNA]</scope>
    <source>
        <strain evidence="2">cv. Yunnan</strain>
    </source>
</reference>
<dbReference type="Proteomes" id="UP001056120">
    <property type="component" value="Linkage Group LG24"/>
</dbReference>
<proteinExistence type="predicted"/>
<gene>
    <name evidence="1" type="ORF">L1987_70728</name>
</gene>
<keyword evidence="2" id="KW-1185">Reference proteome</keyword>